<dbReference type="CDD" id="cd00085">
    <property type="entry name" value="HNHc"/>
    <property type="match status" value="1"/>
</dbReference>
<gene>
    <name evidence="1" type="ORF">RCOM_1816790</name>
</gene>
<keyword evidence="2" id="KW-1185">Reference proteome</keyword>
<accession>B9THX6</accession>
<feature type="non-terminal residue" evidence="1">
    <location>
        <position position="206"/>
    </location>
</feature>
<organism evidence="1 2">
    <name type="scientific">Ricinus communis</name>
    <name type="common">Castor bean</name>
    <dbReference type="NCBI Taxonomy" id="3988"/>
    <lineage>
        <taxon>Eukaryota</taxon>
        <taxon>Viridiplantae</taxon>
        <taxon>Streptophyta</taxon>
        <taxon>Embryophyta</taxon>
        <taxon>Tracheophyta</taxon>
        <taxon>Spermatophyta</taxon>
        <taxon>Magnoliopsida</taxon>
        <taxon>eudicotyledons</taxon>
        <taxon>Gunneridae</taxon>
        <taxon>Pentapetalae</taxon>
        <taxon>rosids</taxon>
        <taxon>fabids</taxon>
        <taxon>Malpighiales</taxon>
        <taxon>Euphorbiaceae</taxon>
        <taxon>Acalyphoideae</taxon>
        <taxon>Acalypheae</taxon>
        <taxon>Ricinus</taxon>
    </lineage>
</organism>
<evidence type="ECO:0008006" key="3">
    <source>
        <dbReference type="Google" id="ProtNLM"/>
    </source>
</evidence>
<reference evidence="2" key="1">
    <citation type="journal article" date="2010" name="Nat. Biotechnol.">
        <title>Draft genome sequence of the oilseed species Ricinus communis.</title>
        <authorList>
            <person name="Chan A.P."/>
            <person name="Crabtree J."/>
            <person name="Zhao Q."/>
            <person name="Lorenzi H."/>
            <person name="Orvis J."/>
            <person name="Puiu D."/>
            <person name="Melake-Berhan A."/>
            <person name="Jones K.M."/>
            <person name="Redman J."/>
            <person name="Chen G."/>
            <person name="Cahoon E.B."/>
            <person name="Gedil M."/>
            <person name="Stanke M."/>
            <person name="Haas B.J."/>
            <person name="Wortman J.R."/>
            <person name="Fraser-Liggett C.M."/>
            <person name="Ravel J."/>
            <person name="Rabinowicz P.D."/>
        </authorList>
    </citation>
    <scope>NUCLEOTIDE SEQUENCE [LARGE SCALE GENOMIC DNA]</scope>
    <source>
        <strain evidence="2">cv. Hale</strain>
    </source>
</reference>
<dbReference type="EMBL" id="EQ981970">
    <property type="protein sequence ID" value="EEF24537.1"/>
    <property type="molecule type" value="Genomic_DNA"/>
</dbReference>
<name>B9THX6_RICCO</name>
<proteinExistence type="predicted"/>
<dbReference type="Gene3D" id="1.10.30.50">
    <property type="match status" value="1"/>
</dbReference>
<sequence>MWNLNSLDVADYREHLDIAFPPGIMPEQISVQEKDLVLQFYRLYQQELGRPSVELLGDDTPEPLRQQLHDAYSLIQDGRRLGKLRASLKLLAETCPYCGYGPIEELDHLLQRGRYKLFSIFPLNLIPSCGACNRGKRRTPPANADGHQIHVYLEDLSQYDFLRAEVTVDGATGALQARYFIAPSPDMPDELNRRLQNHLVEFDLQS</sequence>
<dbReference type="InParanoid" id="B9THX6"/>
<evidence type="ECO:0000313" key="2">
    <source>
        <dbReference type="Proteomes" id="UP000008311"/>
    </source>
</evidence>
<dbReference type="InterPro" id="IPR003615">
    <property type="entry name" value="HNH_nuc"/>
</dbReference>
<protein>
    <recommendedName>
        <fullName evidence="3">HNH endonuclease</fullName>
    </recommendedName>
</protein>
<dbReference type="Proteomes" id="UP000008311">
    <property type="component" value="Unassembled WGS sequence"/>
</dbReference>
<dbReference type="AlphaFoldDB" id="B9THX6"/>
<evidence type="ECO:0000313" key="1">
    <source>
        <dbReference type="EMBL" id="EEF24537.1"/>
    </source>
</evidence>